<proteinExistence type="predicted"/>
<evidence type="ECO:0000256" key="3">
    <source>
        <dbReference type="SAM" id="Phobius"/>
    </source>
</evidence>
<sequence>MKHKTLAVATGLLLAATLSLQPVSVHAGAAYGPVKNNDTLWEIASRHRPSYDISVPQMMAAIQAQNPDAFVAGDMNHLRKGVYLNIPVLPEVAQAAGKQASQASLQGEISQLRTQLQEEQARSAALTEQIKQLPTAPVSASADPAQETVATLQNELLVKLQTELAELKQQVQSKDARIAELETASQQVAALPTTPADPAANSAQAKQADTAMQAELAELKQLLEQRDTHIQNLQASLREASISIKRQYTESQALHARLKELEPGNTSAPPPLPLEPGATTPPSLTLAGESEAPPVFVDQVGTPATDTAGNTGNTPPVSLQNMLEQNGTGKVGSDNGAFPTPSRVSLSVALVSLIFVLALLWRSFSQRNALNKEEARLRAELEV</sequence>
<dbReference type="CDD" id="cd00118">
    <property type="entry name" value="LysM"/>
    <property type="match status" value="1"/>
</dbReference>
<feature type="signal peptide" evidence="4">
    <location>
        <begin position="1"/>
        <end position="27"/>
    </location>
</feature>
<evidence type="ECO:0000313" key="6">
    <source>
        <dbReference type="Proteomes" id="UP000192491"/>
    </source>
</evidence>
<dbReference type="Gene3D" id="3.10.350.10">
    <property type="entry name" value="LysM domain"/>
    <property type="match status" value="1"/>
</dbReference>
<keyword evidence="3" id="KW-1133">Transmembrane helix</keyword>
<organism evidence="5 6">
    <name type="scientific">Thiothrix lacustris</name>
    <dbReference type="NCBI Taxonomy" id="525917"/>
    <lineage>
        <taxon>Bacteria</taxon>
        <taxon>Pseudomonadati</taxon>
        <taxon>Pseudomonadota</taxon>
        <taxon>Gammaproteobacteria</taxon>
        <taxon>Thiotrichales</taxon>
        <taxon>Thiotrichaceae</taxon>
        <taxon>Thiothrix</taxon>
    </lineage>
</organism>
<name>A0A1Y1Q9I8_9GAMM</name>
<evidence type="ECO:0000313" key="5">
    <source>
        <dbReference type="EMBL" id="OQX00613.1"/>
    </source>
</evidence>
<feature type="coiled-coil region" evidence="1">
    <location>
        <begin position="102"/>
        <end position="239"/>
    </location>
</feature>
<dbReference type="AlphaFoldDB" id="A0A1Y1Q9I8"/>
<feature type="transmembrane region" description="Helical" evidence="3">
    <location>
        <begin position="344"/>
        <end position="361"/>
    </location>
</feature>
<dbReference type="NCBIfam" id="TIGR03505">
    <property type="entry name" value="FimV_core"/>
    <property type="match status" value="1"/>
</dbReference>
<evidence type="ECO:0008006" key="7">
    <source>
        <dbReference type="Google" id="ProtNLM"/>
    </source>
</evidence>
<keyword evidence="1" id="KW-0175">Coiled coil</keyword>
<dbReference type="Proteomes" id="UP000192491">
    <property type="component" value="Unassembled WGS sequence"/>
</dbReference>
<comment type="caution">
    <text evidence="5">The sequence shown here is derived from an EMBL/GenBank/DDBJ whole genome shotgun (WGS) entry which is preliminary data.</text>
</comment>
<dbReference type="InterPro" id="IPR020012">
    <property type="entry name" value="LysM_FimV"/>
</dbReference>
<dbReference type="InterPro" id="IPR036779">
    <property type="entry name" value="LysM_dom_sf"/>
</dbReference>
<evidence type="ECO:0000256" key="1">
    <source>
        <dbReference type="SAM" id="Coils"/>
    </source>
</evidence>
<reference evidence="5 6" key="1">
    <citation type="submission" date="2017-01" db="EMBL/GenBank/DDBJ databases">
        <title>Novel large sulfur bacteria in the metagenomes of groundwater-fed chemosynthetic microbial mats in the Lake Huron basin.</title>
        <authorList>
            <person name="Sharrar A.M."/>
            <person name="Flood B.E."/>
            <person name="Bailey J.V."/>
            <person name="Jones D.S."/>
            <person name="Biddanda B."/>
            <person name="Ruberg S.A."/>
            <person name="Marcus D.N."/>
            <person name="Dick G.J."/>
        </authorList>
    </citation>
    <scope>NUCLEOTIDE SEQUENCE [LARGE SCALE GENOMIC DNA]</scope>
    <source>
        <strain evidence="5">A8</strain>
    </source>
</reference>
<dbReference type="EMBL" id="MTEJ01000633">
    <property type="protein sequence ID" value="OQX00613.1"/>
    <property type="molecule type" value="Genomic_DNA"/>
</dbReference>
<protein>
    <recommendedName>
        <fullName evidence="7">LysM domain-containing protein</fullName>
    </recommendedName>
</protein>
<feature type="chain" id="PRO_5013299332" description="LysM domain-containing protein" evidence="4">
    <location>
        <begin position="28"/>
        <end position="383"/>
    </location>
</feature>
<gene>
    <name evidence="5" type="ORF">BWK73_48025</name>
</gene>
<evidence type="ECO:0000256" key="4">
    <source>
        <dbReference type="SAM" id="SignalP"/>
    </source>
</evidence>
<feature type="region of interest" description="Disordered" evidence="2">
    <location>
        <begin position="262"/>
        <end position="283"/>
    </location>
</feature>
<dbReference type="InterPro" id="IPR018392">
    <property type="entry name" value="LysM"/>
</dbReference>
<keyword evidence="4" id="KW-0732">Signal</keyword>
<evidence type="ECO:0000256" key="2">
    <source>
        <dbReference type="SAM" id="MobiDB-lite"/>
    </source>
</evidence>
<keyword evidence="3" id="KW-0472">Membrane</keyword>
<keyword evidence="3" id="KW-0812">Transmembrane</keyword>
<accession>A0A1Y1Q9I8</accession>